<feature type="transmembrane region" description="Helical" evidence="1">
    <location>
        <begin position="274"/>
        <end position="292"/>
    </location>
</feature>
<dbReference type="PANTHER" id="PTHR40407">
    <property type="entry name" value="MEMBRANE PROTEIN-LIKE PROTEIN"/>
    <property type="match status" value="1"/>
</dbReference>
<name>A0A9W4QQN9_9GAMM</name>
<keyword evidence="1" id="KW-1133">Transmembrane helix</keyword>
<organism evidence="3 4">
    <name type="scientific">Pseudoalteromonas holothuriae</name>
    <dbReference type="NCBI Taxonomy" id="2963714"/>
    <lineage>
        <taxon>Bacteria</taxon>
        <taxon>Pseudomonadati</taxon>
        <taxon>Pseudomonadota</taxon>
        <taxon>Gammaproteobacteria</taxon>
        <taxon>Alteromonadales</taxon>
        <taxon>Pseudoalteromonadaceae</taxon>
        <taxon>Pseudoalteromonas</taxon>
    </lineage>
</organism>
<feature type="transmembrane region" description="Helical" evidence="1">
    <location>
        <begin position="91"/>
        <end position="112"/>
    </location>
</feature>
<dbReference type="AlphaFoldDB" id="A0A9W4QQN9"/>
<accession>A0A9W4QQN9</accession>
<comment type="caution">
    <text evidence="3">The sequence shown here is derived from an EMBL/GenBank/DDBJ whole genome shotgun (WGS) entry which is preliminary data.</text>
</comment>
<dbReference type="EMBL" id="CAMAPC010000001">
    <property type="protein sequence ID" value="CAH9049440.1"/>
    <property type="molecule type" value="Genomic_DNA"/>
</dbReference>
<feature type="domain" description="Heparan-alpha-glucosaminide N-acetyltransferase catalytic" evidence="2">
    <location>
        <begin position="12"/>
        <end position="218"/>
    </location>
</feature>
<dbReference type="Proteomes" id="UP001152467">
    <property type="component" value="Unassembled WGS sequence"/>
</dbReference>
<dbReference type="RefSeq" id="WP_261625544.1">
    <property type="nucleotide sequence ID" value="NZ_CAMAPC010000001.1"/>
</dbReference>
<evidence type="ECO:0000256" key="1">
    <source>
        <dbReference type="SAM" id="Phobius"/>
    </source>
</evidence>
<sequence length="395" mass="45527">MSYASTQQLSSRLTSIDILRGLIIVLMALDHTRGFWGVTLFSPTDLEYTHWTWFFTRWITHFCAPLFVFLTGISAFLYGQKVQNKTKLCHFLLSRGVWLILLEVLVITPSWQGHYDTIILQVIWVIGWSMVLLSALIYLQPKWILTLTVPILLIHNAFDDIEMTQTLVNFEWLWTLLHSPGAINLYNNTLNIYVAYPLIPWFSVMALGYVLGQAYLWPQTIRIKYLTRLGLCFTMVFILLRVSNIYGDPTLFNPQDSAITSILSFLDTHKYPPSLQYLLMTLGPGLVLLAQLEKMTDKARLYPTLAWLKVFGAVPLFFYLIHVPIINGCAQLYTWLKYGEPINMFFDSSKLPPNYEASLILTVAVWLILLIALYVPCKRYAQLKRSSKSVLLSYL</sequence>
<feature type="transmembrane region" description="Helical" evidence="1">
    <location>
        <begin position="143"/>
        <end position="158"/>
    </location>
</feature>
<evidence type="ECO:0000259" key="2">
    <source>
        <dbReference type="Pfam" id="PF07786"/>
    </source>
</evidence>
<protein>
    <recommendedName>
        <fullName evidence="2">Heparan-alpha-glucosaminide N-acetyltransferase catalytic domain-containing protein</fullName>
    </recommendedName>
</protein>
<feature type="transmembrane region" description="Helical" evidence="1">
    <location>
        <begin position="229"/>
        <end position="247"/>
    </location>
</feature>
<feature type="transmembrane region" description="Helical" evidence="1">
    <location>
        <begin position="58"/>
        <end position="79"/>
    </location>
</feature>
<keyword evidence="1" id="KW-0472">Membrane</keyword>
<keyword evidence="4" id="KW-1185">Reference proteome</keyword>
<keyword evidence="1" id="KW-0812">Transmembrane</keyword>
<evidence type="ECO:0000313" key="3">
    <source>
        <dbReference type="EMBL" id="CAH9049440.1"/>
    </source>
</evidence>
<dbReference type="Pfam" id="PF07786">
    <property type="entry name" value="HGSNAT_cat"/>
    <property type="match status" value="1"/>
</dbReference>
<feature type="transmembrane region" description="Helical" evidence="1">
    <location>
        <begin position="313"/>
        <end position="335"/>
    </location>
</feature>
<gene>
    <name evidence="3" type="ORF">PSECIP111854_00073</name>
</gene>
<feature type="transmembrane region" description="Helical" evidence="1">
    <location>
        <begin position="355"/>
        <end position="375"/>
    </location>
</feature>
<feature type="transmembrane region" description="Helical" evidence="1">
    <location>
        <begin position="118"/>
        <end position="138"/>
    </location>
</feature>
<feature type="transmembrane region" description="Helical" evidence="1">
    <location>
        <begin position="21"/>
        <end position="38"/>
    </location>
</feature>
<evidence type="ECO:0000313" key="4">
    <source>
        <dbReference type="Proteomes" id="UP001152467"/>
    </source>
</evidence>
<dbReference type="PANTHER" id="PTHR40407:SF1">
    <property type="entry name" value="HEPARAN-ALPHA-GLUCOSAMINIDE N-ACETYLTRANSFERASE CATALYTIC DOMAIN-CONTAINING PROTEIN"/>
    <property type="match status" value="1"/>
</dbReference>
<dbReference type="InterPro" id="IPR012429">
    <property type="entry name" value="HGSNAT_cat"/>
</dbReference>
<feature type="transmembrane region" description="Helical" evidence="1">
    <location>
        <begin position="198"/>
        <end position="217"/>
    </location>
</feature>
<proteinExistence type="predicted"/>
<reference evidence="3" key="1">
    <citation type="submission" date="2022-07" db="EMBL/GenBank/DDBJ databases">
        <authorList>
            <person name="Criscuolo A."/>
        </authorList>
    </citation>
    <scope>NUCLEOTIDE SEQUENCE</scope>
    <source>
        <strain evidence="3">CIP111854</strain>
    </source>
</reference>